<dbReference type="InterPro" id="IPR039435">
    <property type="entry name" value="DosC_GS"/>
</dbReference>
<dbReference type="GO" id="GO:0052621">
    <property type="term" value="F:diguanylate cyclase activity"/>
    <property type="evidence" value="ECO:0007669"/>
    <property type="project" value="UniProtKB-EC"/>
</dbReference>
<dbReference type="InterPro" id="IPR050469">
    <property type="entry name" value="Diguanylate_Cyclase"/>
</dbReference>
<dbReference type="FunFam" id="3.30.70.270:FF:000001">
    <property type="entry name" value="Diguanylate cyclase domain protein"/>
    <property type="match status" value="1"/>
</dbReference>
<dbReference type="GO" id="GO:0000166">
    <property type="term" value="F:nucleotide binding"/>
    <property type="evidence" value="ECO:0007669"/>
    <property type="project" value="UniProtKB-KW"/>
</dbReference>
<dbReference type="GO" id="GO:0019825">
    <property type="term" value="F:oxygen binding"/>
    <property type="evidence" value="ECO:0007669"/>
    <property type="project" value="InterPro"/>
</dbReference>
<comment type="cofactor">
    <cofactor evidence="1">
        <name>heme</name>
        <dbReference type="ChEBI" id="CHEBI:30413"/>
    </cofactor>
</comment>
<organism evidence="13 14">
    <name type="scientific">Microvirga subterranea</name>
    <dbReference type="NCBI Taxonomy" id="186651"/>
    <lineage>
        <taxon>Bacteria</taxon>
        <taxon>Pseudomonadati</taxon>
        <taxon>Pseudomonadota</taxon>
        <taxon>Alphaproteobacteria</taxon>
        <taxon>Hyphomicrobiales</taxon>
        <taxon>Methylobacteriaceae</taxon>
        <taxon>Microvirga</taxon>
    </lineage>
</organism>
<dbReference type="Gene3D" id="3.30.70.270">
    <property type="match status" value="1"/>
</dbReference>
<keyword evidence="7" id="KW-0547">Nucleotide-binding</keyword>
<evidence type="ECO:0000256" key="10">
    <source>
        <dbReference type="ARBA" id="ARBA00029839"/>
    </source>
</evidence>
<feature type="domain" description="GGDEF" evidence="12">
    <location>
        <begin position="326"/>
        <end position="459"/>
    </location>
</feature>
<dbReference type="InterPro" id="IPR000160">
    <property type="entry name" value="GGDEF_dom"/>
</dbReference>
<evidence type="ECO:0000256" key="5">
    <source>
        <dbReference type="ARBA" id="ARBA00022679"/>
    </source>
</evidence>
<dbReference type="Pfam" id="PF21118">
    <property type="entry name" value="DosC_2nd"/>
    <property type="match status" value="1"/>
</dbReference>
<evidence type="ECO:0000256" key="2">
    <source>
        <dbReference type="ARBA" id="ARBA00012528"/>
    </source>
</evidence>
<keyword evidence="6" id="KW-0479">Metal-binding</keyword>
<keyword evidence="5" id="KW-0808">Transferase</keyword>
<proteinExistence type="predicted"/>
<evidence type="ECO:0000256" key="9">
    <source>
        <dbReference type="ARBA" id="ARBA00023004"/>
    </source>
</evidence>
<dbReference type="GO" id="GO:0020037">
    <property type="term" value="F:heme binding"/>
    <property type="evidence" value="ECO:0007669"/>
    <property type="project" value="InterPro"/>
</dbReference>
<dbReference type="CDD" id="cd01949">
    <property type="entry name" value="GGDEF"/>
    <property type="match status" value="1"/>
</dbReference>
<dbReference type="InterPro" id="IPR029787">
    <property type="entry name" value="Nucleotide_cyclase"/>
</dbReference>
<dbReference type="NCBIfam" id="TIGR00254">
    <property type="entry name" value="GGDEF"/>
    <property type="match status" value="1"/>
</dbReference>
<protein>
    <recommendedName>
        <fullName evidence="3">Diguanylate cyclase DosC</fullName>
        <ecNumber evidence="2">2.7.7.65</ecNumber>
    </recommendedName>
    <alternativeName>
        <fullName evidence="10">Direct oxygen-sensing cyclase</fullName>
    </alternativeName>
</protein>
<dbReference type="Pfam" id="PF00990">
    <property type="entry name" value="GGDEF"/>
    <property type="match status" value="1"/>
</dbReference>
<sequence length="466" mass="51375">MDMTIKVLDAPTRAAQIISTTGDGVRAAVAGIVEGHKDDLVAVFYATLIVDQEASRFLSHDLVNERLSLSLKRWLNDLYGNGTPDIEAFIERQKMIGDVHARMRIPIHLVMQAANILKVGIFRRLKDTTLPRADLWAAVVYTNSLMDLAIEIMSQAFVNGTASRVETDEAYRLFSLGQDISLDKETQRAALLEWSQSVLFAICAAEREVLLSPISASDFGLWLHHRASVLFQGSAGLARIEGSMRLIDGELLPQLREARAADPARLTTLLERFQAIISEMKFLLSDMFQAAAAMENGRDPLTKTLNRRFLPSILGREIAIANESDKPFSLLMIDVDHFKQINDSWGHPAGDAVLSQVAEVILDACRLSDFVFRYGGEEFLVALVETDGKAAYRAAERIRKAVEGRTFLAPDNSPLPVTASIGIATFDGHPDFNRLIQAADQALYRAKKLGRNRSASAEAPVLDKAG</sequence>
<evidence type="ECO:0000256" key="4">
    <source>
        <dbReference type="ARBA" id="ARBA00022617"/>
    </source>
</evidence>
<dbReference type="InterPro" id="IPR043128">
    <property type="entry name" value="Rev_trsase/Diguanyl_cyclase"/>
</dbReference>
<dbReference type="OrthoDB" id="9812260at2"/>
<dbReference type="EC" id="2.7.7.65" evidence="2"/>
<dbReference type="UniPathway" id="UPA00599"/>
<evidence type="ECO:0000256" key="8">
    <source>
        <dbReference type="ARBA" id="ARBA00022842"/>
    </source>
</evidence>
<dbReference type="SUPFAM" id="SSF46458">
    <property type="entry name" value="Globin-like"/>
    <property type="match status" value="1"/>
</dbReference>
<evidence type="ECO:0000313" key="14">
    <source>
        <dbReference type="Proteomes" id="UP000254925"/>
    </source>
</evidence>
<dbReference type="GO" id="GO:0043709">
    <property type="term" value="P:cell adhesion involved in single-species biofilm formation"/>
    <property type="evidence" value="ECO:0007669"/>
    <property type="project" value="TreeGrafter"/>
</dbReference>
<evidence type="ECO:0000313" key="13">
    <source>
        <dbReference type="EMBL" id="RDI58876.1"/>
    </source>
</evidence>
<evidence type="ECO:0000259" key="12">
    <source>
        <dbReference type="PROSITE" id="PS50887"/>
    </source>
</evidence>
<keyword evidence="14" id="KW-1185">Reference proteome</keyword>
<comment type="caution">
    <text evidence="13">The sequence shown here is derived from an EMBL/GenBank/DDBJ whole genome shotgun (WGS) entry which is preliminary data.</text>
</comment>
<dbReference type="Pfam" id="PF11563">
    <property type="entry name" value="Protoglobin"/>
    <property type="match status" value="1"/>
</dbReference>
<reference evidence="13 14" key="1">
    <citation type="submission" date="2018-07" db="EMBL/GenBank/DDBJ databases">
        <title>Genomic Encyclopedia of Type Strains, Phase IV (KMG-IV): sequencing the most valuable type-strain genomes for metagenomic binning, comparative biology and taxonomic classification.</title>
        <authorList>
            <person name="Goeker M."/>
        </authorList>
    </citation>
    <scope>NUCLEOTIDE SEQUENCE [LARGE SCALE GENOMIC DNA]</scope>
    <source>
        <strain evidence="13 14">DSM 14364</strain>
    </source>
</reference>
<comment type="catalytic activity">
    <reaction evidence="11">
        <text>2 GTP = 3',3'-c-di-GMP + 2 diphosphate</text>
        <dbReference type="Rhea" id="RHEA:24898"/>
        <dbReference type="ChEBI" id="CHEBI:33019"/>
        <dbReference type="ChEBI" id="CHEBI:37565"/>
        <dbReference type="ChEBI" id="CHEBI:58805"/>
        <dbReference type="EC" id="2.7.7.65"/>
    </reaction>
</comment>
<dbReference type="RefSeq" id="WP_114770854.1">
    <property type="nucleotide sequence ID" value="NZ_QQBB01000005.1"/>
</dbReference>
<dbReference type="GO" id="GO:1902201">
    <property type="term" value="P:negative regulation of bacterial-type flagellum-dependent cell motility"/>
    <property type="evidence" value="ECO:0007669"/>
    <property type="project" value="TreeGrafter"/>
</dbReference>
<dbReference type="Proteomes" id="UP000254925">
    <property type="component" value="Unassembled WGS sequence"/>
</dbReference>
<evidence type="ECO:0000256" key="1">
    <source>
        <dbReference type="ARBA" id="ARBA00001971"/>
    </source>
</evidence>
<dbReference type="GO" id="GO:0046872">
    <property type="term" value="F:metal ion binding"/>
    <property type="evidence" value="ECO:0007669"/>
    <property type="project" value="UniProtKB-KW"/>
</dbReference>
<dbReference type="PANTHER" id="PTHR45138:SF9">
    <property type="entry name" value="DIGUANYLATE CYCLASE DGCM-RELATED"/>
    <property type="match status" value="1"/>
</dbReference>
<dbReference type="GO" id="GO:0005886">
    <property type="term" value="C:plasma membrane"/>
    <property type="evidence" value="ECO:0007669"/>
    <property type="project" value="TreeGrafter"/>
</dbReference>
<dbReference type="InterPro" id="IPR012292">
    <property type="entry name" value="Globin/Proto"/>
</dbReference>
<keyword evidence="4" id="KW-0349">Heme</keyword>
<name>A0A370HJW6_9HYPH</name>
<dbReference type="InterPro" id="IPR009050">
    <property type="entry name" value="Globin-like_sf"/>
</dbReference>
<dbReference type="EMBL" id="QQBB01000005">
    <property type="protein sequence ID" value="RDI58876.1"/>
    <property type="molecule type" value="Genomic_DNA"/>
</dbReference>
<evidence type="ECO:0000256" key="7">
    <source>
        <dbReference type="ARBA" id="ARBA00022741"/>
    </source>
</evidence>
<dbReference type="InterPro" id="IPR048442">
    <property type="entry name" value="DosC_2nd"/>
</dbReference>
<evidence type="ECO:0000256" key="6">
    <source>
        <dbReference type="ARBA" id="ARBA00022723"/>
    </source>
</evidence>
<accession>A0A370HJW6</accession>
<dbReference type="AlphaFoldDB" id="A0A370HJW6"/>
<evidence type="ECO:0000256" key="3">
    <source>
        <dbReference type="ARBA" id="ARBA00015125"/>
    </source>
</evidence>
<dbReference type="Gene3D" id="1.10.490.10">
    <property type="entry name" value="Globins"/>
    <property type="match status" value="1"/>
</dbReference>
<keyword evidence="8" id="KW-0460">Magnesium</keyword>
<dbReference type="SUPFAM" id="SSF55073">
    <property type="entry name" value="Nucleotide cyclase"/>
    <property type="match status" value="1"/>
</dbReference>
<gene>
    <name evidence="13" type="ORF">DES45_105401</name>
</gene>
<keyword evidence="9" id="KW-0408">Iron</keyword>
<dbReference type="SMART" id="SM00267">
    <property type="entry name" value="GGDEF"/>
    <property type="match status" value="1"/>
</dbReference>
<dbReference type="InterPro" id="IPR044398">
    <property type="entry name" value="Globin-sensor_dom"/>
</dbReference>
<dbReference type="PROSITE" id="PS50887">
    <property type="entry name" value="GGDEF"/>
    <property type="match status" value="1"/>
</dbReference>
<evidence type="ECO:0000256" key="11">
    <source>
        <dbReference type="ARBA" id="ARBA00034247"/>
    </source>
</evidence>
<dbReference type="PANTHER" id="PTHR45138">
    <property type="entry name" value="REGULATORY COMPONENTS OF SENSORY TRANSDUCTION SYSTEM"/>
    <property type="match status" value="1"/>
</dbReference>
<dbReference type="CDD" id="cd14757">
    <property type="entry name" value="GS_EcDosC-like_GGDEF"/>
    <property type="match status" value="1"/>
</dbReference>